<evidence type="ECO:0000313" key="6">
    <source>
        <dbReference type="EMBL" id="KAL0376199.1"/>
    </source>
</evidence>
<evidence type="ECO:0000256" key="3">
    <source>
        <dbReference type="ARBA" id="ARBA00023235"/>
    </source>
</evidence>
<dbReference type="InterPro" id="IPR035990">
    <property type="entry name" value="TIM_sf"/>
</dbReference>
<dbReference type="NCBIfam" id="TIGR00419">
    <property type="entry name" value="tim"/>
    <property type="match status" value="1"/>
</dbReference>
<dbReference type="Gene3D" id="3.20.20.70">
    <property type="entry name" value="Aldolase class I"/>
    <property type="match status" value="2"/>
</dbReference>
<proteinExistence type="inferred from homology"/>
<comment type="subunit">
    <text evidence="2">Homodimer.</text>
</comment>
<reference evidence="6" key="2">
    <citation type="journal article" date="2024" name="Plant">
        <title>Genomic evolution and insights into agronomic trait innovations of Sesamum species.</title>
        <authorList>
            <person name="Miao H."/>
            <person name="Wang L."/>
            <person name="Qu L."/>
            <person name="Liu H."/>
            <person name="Sun Y."/>
            <person name="Le M."/>
            <person name="Wang Q."/>
            <person name="Wei S."/>
            <person name="Zheng Y."/>
            <person name="Lin W."/>
            <person name="Duan Y."/>
            <person name="Cao H."/>
            <person name="Xiong S."/>
            <person name="Wang X."/>
            <person name="Wei L."/>
            <person name="Li C."/>
            <person name="Ma Q."/>
            <person name="Ju M."/>
            <person name="Zhao R."/>
            <person name="Li G."/>
            <person name="Mu C."/>
            <person name="Tian Q."/>
            <person name="Mei H."/>
            <person name="Zhang T."/>
            <person name="Gao T."/>
            <person name="Zhang H."/>
        </authorList>
    </citation>
    <scope>NUCLEOTIDE SEQUENCE</scope>
    <source>
        <strain evidence="6">KEN8</strain>
    </source>
</reference>
<dbReference type="Pfam" id="PF00121">
    <property type="entry name" value="TIM"/>
    <property type="match status" value="2"/>
</dbReference>
<feature type="transmembrane region" description="Helical" evidence="5">
    <location>
        <begin position="484"/>
        <end position="502"/>
    </location>
</feature>
<feature type="transmembrane region" description="Helical" evidence="5">
    <location>
        <begin position="404"/>
        <end position="424"/>
    </location>
</feature>
<gene>
    <name evidence="6" type="ORF">Scaly_0737500</name>
</gene>
<keyword evidence="5" id="KW-0472">Membrane</keyword>
<dbReference type="InterPro" id="IPR013785">
    <property type="entry name" value="Aldolase_TIM"/>
</dbReference>
<evidence type="ECO:0000256" key="1">
    <source>
        <dbReference type="ARBA" id="ARBA00007422"/>
    </source>
</evidence>
<comment type="similarity">
    <text evidence="1">Belongs to the triosephosphate isomerase family.</text>
</comment>
<dbReference type="CDD" id="cd00311">
    <property type="entry name" value="TIM"/>
    <property type="match status" value="1"/>
</dbReference>
<dbReference type="GO" id="GO:0006094">
    <property type="term" value="P:gluconeogenesis"/>
    <property type="evidence" value="ECO:0007669"/>
    <property type="project" value="TreeGrafter"/>
</dbReference>
<dbReference type="GO" id="GO:0006096">
    <property type="term" value="P:glycolytic process"/>
    <property type="evidence" value="ECO:0007669"/>
    <property type="project" value="TreeGrafter"/>
</dbReference>
<sequence>MAVVSTSLGGGAVSSHLTHFSGLRKSFLKLDNSNSNSTHSLFHAVNSHLRLASSNKGCRGVVTMAGSGKNGTRDSISKLVSDLNSATLESDVDVVVAPPFVYIDQVKNSLSDRIEIAAQNCWTGKGGAFTGEISVEQLKDLGCKWVVLGHSERRHIIGEDDKFIGKKAAYALSEGLGVIACIGELLEEREAGKTFDVCFQQLKAFAGKFRHTHAETMMPFQAGITLSLLMSLYGLLELVKWPHQRRLRKCMQLFGTGNKSADVASKTRIIYGGSVNGGNCAELAKQEDIDGFLVGGASLKKLAKNNQVMYALIPYMVILHMPQVKQIEKNPHSKHIYSTHLPTKATSTFLSYMCIPYITTLKPEENRKCWETIEMDWFYARRRGPEWKQGWTDQTLSSISAPPLPLMAIFAIVIFLLSLSNYNAYKEQMHYTMINFKILLFLVPVLLIFFMHSSLLNTGGWLNFRSSSPPRLQMRQELARGISGFPWAVAVLVAVLLVLVSYQSSFQSK</sequence>
<name>A0AAW2R8F1_9LAMI</name>
<comment type="caution">
    <text evidence="6">The sequence shown here is derived from an EMBL/GenBank/DDBJ whole genome shotgun (WGS) entry which is preliminary data.</text>
</comment>
<dbReference type="PANTHER" id="PTHR21139:SF2">
    <property type="entry name" value="TRIOSEPHOSPHATE ISOMERASE"/>
    <property type="match status" value="1"/>
</dbReference>
<accession>A0AAW2R8F1</accession>
<dbReference type="EMBL" id="JACGWM010000004">
    <property type="protein sequence ID" value="KAL0376199.1"/>
    <property type="molecule type" value="Genomic_DNA"/>
</dbReference>
<dbReference type="AlphaFoldDB" id="A0AAW2R8F1"/>
<dbReference type="GO" id="GO:0004807">
    <property type="term" value="F:triose-phosphate isomerase activity"/>
    <property type="evidence" value="ECO:0007669"/>
    <property type="project" value="InterPro"/>
</dbReference>
<keyword evidence="3 6" id="KW-0413">Isomerase</keyword>
<dbReference type="PROSITE" id="PS51440">
    <property type="entry name" value="TIM_2"/>
    <property type="match status" value="1"/>
</dbReference>
<comment type="pathway">
    <text evidence="4">Carbohydrate biosynthesis.</text>
</comment>
<dbReference type="InterPro" id="IPR000652">
    <property type="entry name" value="Triosephosphate_isomerase"/>
</dbReference>
<evidence type="ECO:0000256" key="5">
    <source>
        <dbReference type="SAM" id="Phobius"/>
    </source>
</evidence>
<dbReference type="PANTHER" id="PTHR21139">
    <property type="entry name" value="TRIOSEPHOSPHATE ISOMERASE"/>
    <property type="match status" value="1"/>
</dbReference>
<evidence type="ECO:0000256" key="2">
    <source>
        <dbReference type="ARBA" id="ARBA00011738"/>
    </source>
</evidence>
<dbReference type="GO" id="GO:0046166">
    <property type="term" value="P:glyceraldehyde-3-phosphate biosynthetic process"/>
    <property type="evidence" value="ECO:0007669"/>
    <property type="project" value="TreeGrafter"/>
</dbReference>
<dbReference type="SUPFAM" id="SSF51351">
    <property type="entry name" value="Triosephosphate isomerase (TIM)"/>
    <property type="match status" value="2"/>
</dbReference>
<protein>
    <submittedName>
        <fullName evidence="6">Triosephosphate isomerase, chloroplastic</fullName>
    </submittedName>
</protein>
<organism evidence="6">
    <name type="scientific">Sesamum calycinum</name>
    <dbReference type="NCBI Taxonomy" id="2727403"/>
    <lineage>
        <taxon>Eukaryota</taxon>
        <taxon>Viridiplantae</taxon>
        <taxon>Streptophyta</taxon>
        <taxon>Embryophyta</taxon>
        <taxon>Tracheophyta</taxon>
        <taxon>Spermatophyta</taxon>
        <taxon>Magnoliopsida</taxon>
        <taxon>eudicotyledons</taxon>
        <taxon>Gunneridae</taxon>
        <taxon>Pentapetalae</taxon>
        <taxon>asterids</taxon>
        <taxon>lamiids</taxon>
        <taxon>Lamiales</taxon>
        <taxon>Pedaliaceae</taxon>
        <taxon>Sesamum</taxon>
    </lineage>
</organism>
<evidence type="ECO:0000256" key="4">
    <source>
        <dbReference type="ARBA" id="ARBA00024331"/>
    </source>
</evidence>
<keyword evidence="5" id="KW-0812">Transmembrane</keyword>
<reference evidence="6" key="1">
    <citation type="submission" date="2020-06" db="EMBL/GenBank/DDBJ databases">
        <authorList>
            <person name="Li T."/>
            <person name="Hu X."/>
            <person name="Zhang T."/>
            <person name="Song X."/>
            <person name="Zhang H."/>
            <person name="Dai N."/>
            <person name="Sheng W."/>
            <person name="Hou X."/>
            <person name="Wei L."/>
        </authorList>
    </citation>
    <scope>NUCLEOTIDE SEQUENCE</scope>
    <source>
        <strain evidence="6">KEN8</strain>
        <tissue evidence="6">Leaf</tissue>
    </source>
</reference>
<keyword evidence="5" id="KW-1133">Transmembrane helix</keyword>
<dbReference type="GO" id="GO:0019563">
    <property type="term" value="P:glycerol catabolic process"/>
    <property type="evidence" value="ECO:0007669"/>
    <property type="project" value="TreeGrafter"/>
</dbReference>
<feature type="transmembrane region" description="Helical" evidence="5">
    <location>
        <begin position="436"/>
        <end position="464"/>
    </location>
</feature>
<dbReference type="GO" id="GO:0005829">
    <property type="term" value="C:cytosol"/>
    <property type="evidence" value="ECO:0007669"/>
    <property type="project" value="TreeGrafter"/>
</dbReference>